<feature type="domain" description="Cupin type-1" evidence="7">
    <location>
        <begin position="290"/>
        <end position="439"/>
    </location>
</feature>
<evidence type="ECO:0000259" key="7">
    <source>
        <dbReference type="SMART" id="SM00835"/>
    </source>
</evidence>
<evidence type="ECO:0000256" key="6">
    <source>
        <dbReference type="SAM" id="MobiDB-lite"/>
    </source>
</evidence>
<dbReference type="InterPro" id="IPR011051">
    <property type="entry name" value="RmlC_Cupin_sf"/>
</dbReference>
<dbReference type="InterPro" id="IPR014710">
    <property type="entry name" value="RmlC-like_jellyroll"/>
</dbReference>
<dbReference type="GO" id="GO:0045735">
    <property type="term" value="F:nutrient reservoir activity"/>
    <property type="evidence" value="ECO:0007669"/>
    <property type="project" value="UniProtKB-KW"/>
</dbReference>
<accession>A0AAN8VU01</accession>
<dbReference type="FunFam" id="2.60.120.10:FF:000073">
    <property type="entry name" value="Glycinin G1"/>
    <property type="match status" value="1"/>
</dbReference>
<dbReference type="InterPro" id="IPR022379">
    <property type="entry name" value="11S_seedstore_CS"/>
</dbReference>
<reference evidence="8 9" key="1">
    <citation type="submission" date="2023-12" db="EMBL/GenBank/DDBJ databases">
        <title>A high-quality genome assembly for Dillenia turbinata (Dilleniales).</title>
        <authorList>
            <person name="Chanderbali A."/>
        </authorList>
    </citation>
    <scope>NUCLEOTIDE SEQUENCE [LARGE SCALE GENOMIC DNA]</scope>
    <source>
        <strain evidence="8">LSX21</strain>
        <tissue evidence="8">Leaf</tissue>
    </source>
</reference>
<keyword evidence="2 5" id="KW-0758">Storage protein</keyword>
<dbReference type="Pfam" id="PF00190">
    <property type="entry name" value="Cupin_1"/>
    <property type="match status" value="2"/>
</dbReference>
<gene>
    <name evidence="8" type="ORF">RJ641_031282</name>
</gene>
<dbReference type="PANTHER" id="PTHR31189:SF48">
    <property type="entry name" value="LEGUMIN B"/>
    <property type="match status" value="1"/>
</dbReference>
<dbReference type="SMART" id="SM00835">
    <property type="entry name" value="Cupin_1"/>
    <property type="match status" value="2"/>
</dbReference>
<dbReference type="InterPro" id="IPR050253">
    <property type="entry name" value="Seed_Storage-Functional"/>
</dbReference>
<dbReference type="CDD" id="cd02242">
    <property type="entry name" value="cupin_11S_legumin_N"/>
    <property type="match status" value="1"/>
</dbReference>
<dbReference type="Gene3D" id="2.60.120.10">
    <property type="entry name" value="Jelly Rolls"/>
    <property type="match status" value="2"/>
</dbReference>
<dbReference type="PANTHER" id="PTHR31189">
    <property type="entry name" value="OS03G0336100 PROTEIN-RELATED"/>
    <property type="match status" value="1"/>
</dbReference>
<feature type="signal peptide" evidence="5">
    <location>
        <begin position="1"/>
        <end position="22"/>
    </location>
</feature>
<dbReference type="Proteomes" id="UP001370490">
    <property type="component" value="Unassembled WGS sequence"/>
</dbReference>
<dbReference type="PROSITE" id="PS00305">
    <property type="entry name" value="11S_SEED_STORAGE"/>
    <property type="match status" value="1"/>
</dbReference>
<feature type="region of interest" description="Disordered" evidence="6">
    <location>
        <begin position="252"/>
        <end position="279"/>
    </location>
</feature>
<dbReference type="InterPro" id="IPR006044">
    <property type="entry name" value="11S_seedstore_pln"/>
</dbReference>
<comment type="caution">
    <text evidence="8">The sequence shown here is derived from an EMBL/GenBank/DDBJ whole genome shotgun (WGS) entry which is preliminary data.</text>
</comment>
<dbReference type="SUPFAM" id="SSF51182">
    <property type="entry name" value="RmlC-like cupins"/>
    <property type="match status" value="1"/>
</dbReference>
<comment type="function">
    <text evidence="5">Seed storage protein.</text>
</comment>
<dbReference type="PRINTS" id="PR00439">
    <property type="entry name" value="11SGLOBULIN"/>
</dbReference>
<keyword evidence="5" id="KW-0732">Signal</keyword>
<dbReference type="EMBL" id="JBAMMX010000006">
    <property type="protein sequence ID" value="KAK6937774.1"/>
    <property type="molecule type" value="Genomic_DNA"/>
</dbReference>
<dbReference type="CDD" id="cd02243">
    <property type="entry name" value="cupin_11S_legumin_C"/>
    <property type="match status" value="1"/>
</dbReference>
<feature type="domain" description="Cupin type-1" evidence="7">
    <location>
        <begin position="41"/>
        <end position="235"/>
    </location>
</feature>
<dbReference type="InterPro" id="IPR006045">
    <property type="entry name" value="Cupin_1"/>
</dbReference>
<keyword evidence="3 5" id="KW-0708">Seed storage protein</keyword>
<feature type="chain" id="PRO_5042672754" evidence="5">
    <location>
        <begin position="23"/>
        <end position="464"/>
    </location>
</feature>
<comment type="subunit">
    <text evidence="5">Hexamer; each subunit is composed of an acidic and a basic chain derived from a single precursor and linked by a disulfide bond.</text>
</comment>
<evidence type="ECO:0000313" key="8">
    <source>
        <dbReference type="EMBL" id="KAK6937774.1"/>
    </source>
</evidence>
<keyword evidence="9" id="KW-1185">Reference proteome</keyword>
<feature type="compositionally biased region" description="Basic and acidic residues" evidence="6">
    <location>
        <begin position="262"/>
        <end position="272"/>
    </location>
</feature>
<evidence type="ECO:0000256" key="4">
    <source>
        <dbReference type="ARBA" id="ARBA00023157"/>
    </source>
</evidence>
<proteinExistence type="inferred from homology"/>
<comment type="similarity">
    <text evidence="1 5">Belongs to the 11S seed storage protein (globulins) family.</text>
</comment>
<feature type="region of interest" description="Disordered" evidence="6">
    <location>
        <begin position="188"/>
        <end position="208"/>
    </location>
</feature>
<evidence type="ECO:0000313" key="9">
    <source>
        <dbReference type="Proteomes" id="UP001370490"/>
    </source>
</evidence>
<evidence type="ECO:0000256" key="5">
    <source>
        <dbReference type="RuleBase" id="RU003681"/>
    </source>
</evidence>
<name>A0AAN8VU01_9MAGN</name>
<evidence type="ECO:0000256" key="3">
    <source>
        <dbReference type="ARBA" id="ARBA00023129"/>
    </source>
</evidence>
<dbReference type="AlphaFoldDB" id="A0AAN8VU01"/>
<sequence length="464" mass="51513">MARSSVLILSLCILAFTHCCLSNDPSRDPELQGRRRECELRRISTQQPTRKEVSEAGVTEYWDQSNEQFECAGVAIIRHTIESRGLLLPSYTNAPRLAYISRGRGVTGVMAPGCPETYQSQQESQQESRQKFRDQHQKIGRYRQGDLFALPAGVAHWCYNDGDEPLVALVFLDTTNDANQLDSNARKFSLAGNPRDGQRGIFRKGQEETSGGSIFRGFDTRTLAEAFGVSIETAKKLQNPEDRRGNIVRVEGGLQMSSPTLSREEQEREDRSGPNVNGLEETICSSRLIETLADPSRADVYNPQAGRLSSLNSYNLPILEFLQLSAEHGKLYKNAMMAPHSNLNAHSVIYGLRGSARVQIVSERGQAVFDDVLREGDLVIAPQNFALLKQAGNEGFEWVAFKTNANAMISPLSGKTSVMRSLPLDVIANSYQMSREEASRLKYNREEVTLLAPTYRSSGRTAAA</sequence>
<keyword evidence="4 5" id="KW-1015">Disulfide bond</keyword>
<evidence type="ECO:0000256" key="2">
    <source>
        <dbReference type="ARBA" id="ARBA00022761"/>
    </source>
</evidence>
<evidence type="ECO:0000256" key="1">
    <source>
        <dbReference type="ARBA" id="ARBA00007178"/>
    </source>
</evidence>
<protein>
    <submittedName>
        <fullName evidence="8">Cupin 1</fullName>
    </submittedName>
</protein>
<organism evidence="8 9">
    <name type="scientific">Dillenia turbinata</name>
    <dbReference type="NCBI Taxonomy" id="194707"/>
    <lineage>
        <taxon>Eukaryota</taxon>
        <taxon>Viridiplantae</taxon>
        <taxon>Streptophyta</taxon>
        <taxon>Embryophyta</taxon>
        <taxon>Tracheophyta</taxon>
        <taxon>Spermatophyta</taxon>
        <taxon>Magnoliopsida</taxon>
        <taxon>eudicotyledons</taxon>
        <taxon>Gunneridae</taxon>
        <taxon>Pentapetalae</taxon>
        <taxon>Dilleniales</taxon>
        <taxon>Dilleniaceae</taxon>
        <taxon>Dillenia</taxon>
    </lineage>
</organism>